<dbReference type="Proteomes" id="UP000564644">
    <property type="component" value="Unassembled WGS sequence"/>
</dbReference>
<proteinExistence type="predicted"/>
<gene>
    <name evidence="2" type="ORF">H7C18_15485</name>
</gene>
<reference evidence="2 3" key="1">
    <citation type="submission" date="2020-08" db="EMBL/GenBank/DDBJ databases">
        <title>Cohnella phylogeny.</title>
        <authorList>
            <person name="Dunlap C."/>
        </authorList>
    </citation>
    <scope>NUCLEOTIDE SEQUENCE [LARGE SCALE GENOMIC DNA]</scope>
    <source>
        <strain evidence="2 3">CBP 2801</strain>
    </source>
</reference>
<keyword evidence="3" id="KW-1185">Reference proteome</keyword>
<feature type="chain" id="PRO_5031481551" evidence="1">
    <location>
        <begin position="26"/>
        <end position="139"/>
    </location>
</feature>
<name>A0A7X0VWE2_9BACL</name>
<evidence type="ECO:0000256" key="1">
    <source>
        <dbReference type="SAM" id="SignalP"/>
    </source>
</evidence>
<feature type="signal peptide" evidence="1">
    <location>
        <begin position="1"/>
        <end position="25"/>
    </location>
</feature>
<sequence length="139" mass="15142">MKNNRIKIFLVCSLLFTLLVPPAAAATKTVKVKITLASVELVENNHVGNEWYTTASINGKAVKEGSTVTLNLKPSDSIQLKAYAEEQDKVPDVGTKSVSVKVSSISKSLSKSLAVQVVENRGRYSGNTAEWKFAFKIQK</sequence>
<comment type="caution">
    <text evidence="2">The sequence shown here is derived from an EMBL/GenBank/DDBJ whole genome shotgun (WGS) entry which is preliminary data.</text>
</comment>
<protein>
    <submittedName>
        <fullName evidence="2">Uncharacterized protein</fullName>
    </submittedName>
</protein>
<evidence type="ECO:0000313" key="3">
    <source>
        <dbReference type="Proteomes" id="UP000564644"/>
    </source>
</evidence>
<dbReference type="AlphaFoldDB" id="A0A7X0VWE2"/>
<dbReference type="RefSeq" id="WP_185129994.1">
    <property type="nucleotide sequence ID" value="NZ_JACJVO010000019.1"/>
</dbReference>
<accession>A0A7X0VWE2</accession>
<organism evidence="2 3">
    <name type="scientific">Cohnella zeiphila</name>
    <dbReference type="NCBI Taxonomy" id="2761120"/>
    <lineage>
        <taxon>Bacteria</taxon>
        <taxon>Bacillati</taxon>
        <taxon>Bacillota</taxon>
        <taxon>Bacilli</taxon>
        <taxon>Bacillales</taxon>
        <taxon>Paenibacillaceae</taxon>
        <taxon>Cohnella</taxon>
    </lineage>
</organism>
<keyword evidence="1" id="KW-0732">Signal</keyword>
<evidence type="ECO:0000313" key="2">
    <source>
        <dbReference type="EMBL" id="MBB6732322.1"/>
    </source>
</evidence>
<dbReference type="EMBL" id="JACJVO010000019">
    <property type="protein sequence ID" value="MBB6732322.1"/>
    <property type="molecule type" value="Genomic_DNA"/>
</dbReference>